<evidence type="ECO:0000256" key="1">
    <source>
        <dbReference type="SAM" id="MobiDB-lite"/>
    </source>
</evidence>
<feature type="region of interest" description="Disordered" evidence="1">
    <location>
        <begin position="46"/>
        <end position="65"/>
    </location>
</feature>
<dbReference type="AlphaFoldDB" id="A0A3E0LKX3"/>
<evidence type="ECO:0000313" key="3">
    <source>
        <dbReference type="Proteomes" id="UP000257002"/>
    </source>
</evidence>
<sequence length="65" mass="7495">MSLNWRFFQYSVKSKARSNFNTKSVFNSVINSQVMNCFSLLPTPFSPHPTPHTLPPRKTFSAYPN</sequence>
<dbReference type="EMBL" id="QQWD01000029">
    <property type="protein sequence ID" value="REJ48068.1"/>
    <property type="molecule type" value="Genomic_DNA"/>
</dbReference>
<gene>
    <name evidence="2" type="ORF">DWQ51_19590</name>
</gene>
<reference evidence="2 3" key="1">
    <citation type="submission" date="2017-10" db="EMBL/GenBank/DDBJ databases">
        <title>A large-scale comparative metagenomic study reveals the eutrophication-driven functional interactions in six Microcystis-epibionts communities.</title>
        <authorList>
            <person name="Li Q."/>
            <person name="Lin F."/>
        </authorList>
    </citation>
    <scope>NUCLEOTIDE SEQUENCE [LARGE SCALE GENOMIC DNA]</scope>
    <source>
        <strain evidence="2">TW10</strain>
    </source>
</reference>
<comment type="caution">
    <text evidence="2">The sequence shown here is derived from an EMBL/GenBank/DDBJ whole genome shotgun (WGS) entry which is preliminary data.</text>
</comment>
<evidence type="ECO:0000313" key="2">
    <source>
        <dbReference type="EMBL" id="REJ48068.1"/>
    </source>
</evidence>
<dbReference type="Proteomes" id="UP000257002">
    <property type="component" value="Unassembled WGS sequence"/>
</dbReference>
<name>A0A3E0LKX3_9CHRO</name>
<organism evidence="2 3">
    <name type="scientific">Microcystis wesenbergii TW10</name>
    <dbReference type="NCBI Taxonomy" id="2060474"/>
    <lineage>
        <taxon>Bacteria</taxon>
        <taxon>Bacillati</taxon>
        <taxon>Cyanobacteriota</taxon>
        <taxon>Cyanophyceae</taxon>
        <taxon>Oscillatoriophycideae</taxon>
        <taxon>Chroococcales</taxon>
        <taxon>Microcystaceae</taxon>
        <taxon>Microcystis</taxon>
    </lineage>
</organism>
<accession>A0A3E0LKX3</accession>
<protein>
    <submittedName>
        <fullName evidence="2">Uncharacterized protein</fullName>
    </submittedName>
</protein>
<proteinExistence type="predicted"/>